<gene>
    <name evidence="3" type="ORF">SAMN04488561_2450</name>
</gene>
<dbReference type="STRING" id="561176.SAMN04488561_2450"/>
<accession>A0A1H5L7N2</accession>
<organism evidence="3 4">
    <name type="scientific">Jiangella alba</name>
    <dbReference type="NCBI Taxonomy" id="561176"/>
    <lineage>
        <taxon>Bacteria</taxon>
        <taxon>Bacillati</taxon>
        <taxon>Actinomycetota</taxon>
        <taxon>Actinomycetes</taxon>
        <taxon>Jiangellales</taxon>
        <taxon>Jiangellaceae</taxon>
        <taxon>Jiangella</taxon>
    </lineage>
</organism>
<feature type="region of interest" description="Disordered" evidence="1">
    <location>
        <begin position="1"/>
        <end position="20"/>
    </location>
</feature>
<dbReference type="InterPro" id="IPR053135">
    <property type="entry name" value="AKR2_Oxidoreductase"/>
</dbReference>
<proteinExistence type="predicted"/>
<name>A0A1H5L7N2_9ACTN</name>
<dbReference type="PANTHER" id="PTHR43312:SF1">
    <property type="entry name" value="NADP-DEPENDENT OXIDOREDUCTASE DOMAIN-CONTAINING PROTEIN"/>
    <property type="match status" value="1"/>
</dbReference>
<reference evidence="4" key="1">
    <citation type="submission" date="2016-10" db="EMBL/GenBank/DDBJ databases">
        <authorList>
            <person name="Varghese N."/>
            <person name="Submissions S."/>
        </authorList>
    </citation>
    <scope>NUCLEOTIDE SEQUENCE [LARGE SCALE GENOMIC DNA]</scope>
    <source>
        <strain evidence="4">DSM 45237</strain>
    </source>
</reference>
<feature type="domain" description="NADP-dependent oxidoreductase" evidence="2">
    <location>
        <begin position="2"/>
        <end position="276"/>
    </location>
</feature>
<protein>
    <submittedName>
        <fullName evidence="3">Predicted oxidoreductase</fullName>
    </submittedName>
</protein>
<sequence length="303" mass="31530">MLGAAQVGQPYGRSGRSAPAEPEVRRLLTLAAGFGCAAIDTARAYGDSEAALGRARSSGAGAELPVVTKIRPLTGHDAATAVRAAVEDSLAGSLTALGAGHVDTVLLHRGTDLDRAAGAAPEALRAARDRGLLTRWGVSVADPDELHAALDLPDLGYVQLPFNVLDRRWLAGPVQAALARRPDVTVAARSAFLQGILLRPHPSTWPDEGRPSADVARSALTALAGELGRTITGLCLGYVLGQPWIDAVVVGIRSEAQLSEVARECAAPPLTAAECDHVIDRLPAGSPALVDPARWTRRVRDAS</sequence>
<dbReference type="Proteomes" id="UP000181980">
    <property type="component" value="Unassembled WGS sequence"/>
</dbReference>
<dbReference type="SUPFAM" id="SSF51430">
    <property type="entry name" value="NAD(P)-linked oxidoreductase"/>
    <property type="match status" value="1"/>
</dbReference>
<evidence type="ECO:0000313" key="4">
    <source>
        <dbReference type="Proteomes" id="UP000181980"/>
    </source>
</evidence>
<evidence type="ECO:0000313" key="3">
    <source>
        <dbReference type="EMBL" id="SEE72954.1"/>
    </source>
</evidence>
<dbReference type="AlphaFoldDB" id="A0A1H5L7N2"/>
<dbReference type="InterPro" id="IPR023210">
    <property type="entry name" value="NADP_OxRdtase_dom"/>
</dbReference>
<evidence type="ECO:0000259" key="2">
    <source>
        <dbReference type="Pfam" id="PF00248"/>
    </source>
</evidence>
<dbReference type="Pfam" id="PF00248">
    <property type="entry name" value="Aldo_ket_red"/>
    <property type="match status" value="1"/>
</dbReference>
<dbReference type="CDD" id="cd19097">
    <property type="entry name" value="AKR_unchar"/>
    <property type="match status" value="1"/>
</dbReference>
<dbReference type="PANTHER" id="PTHR43312">
    <property type="entry name" value="D-THREO-ALDOSE 1-DEHYDROGENASE"/>
    <property type="match status" value="1"/>
</dbReference>
<dbReference type="Gene3D" id="3.20.20.100">
    <property type="entry name" value="NADP-dependent oxidoreductase domain"/>
    <property type="match status" value="1"/>
</dbReference>
<dbReference type="EMBL" id="FNUC01000003">
    <property type="protein sequence ID" value="SEE72954.1"/>
    <property type="molecule type" value="Genomic_DNA"/>
</dbReference>
<dbReference type="InterPro" id="IPR036812">
    <property type="entry name" value="NAD(P)_OxRdtase_dom_sf"/>
</dbReference>
<keyword evidence="4" id="KW-1185">Reference proteome</keyword>
<evidence type="ECO:0000256" key="1">
    <source>
        <dbReference type="SAM" id="MobiDB-lite"/>
    </source>
</evidence>